<dbReference type="SUPFAM" id="SSF53328">
    <property type="entry name" value="Formyltransferase"/>
    <property type="match status" value="1"/>
</dbReference>
<dbReference type="PANTHER" id="PTHR42706:SF1">
    <property type="entry name" value="FORMYLTETRAHYDROFOLATE DEFORMYLASE 2, MITOCHONDRIAL"/>
    <property type="match status" value="1"/>
</dbReference>
<dbReference type="NCBIfam" id="TIGR00655">
    <property type="entry name" value="PurU"/>
    <property type="match status" value="1"/>
</dbReference>
<sequence length="290" mass="32099">MTTDAPSHHLFHWVVSLSCDDGPGIVHAVSGAIVAARGNITESQQFASLDTGRFFMRVQVESPAGREEFEAALAPVRERWNMTLHLDEVGRPLRTLVLASTAGHCVNDLLFRQRAGQLPVEIPLVLSNHGTLRDLVDFYQVPFESLAITDAAAKRAFEQRVLDAVDEHDIELVVLARYMQILTPELCDALAGRCINIHHSFLPGFKGANPYRQAHARGVKLIGATAHFVTSDLDEGPIIEQNVVRVDHSRSVAELVAIGQDEESRTLSQAVKWFAERRVLVDGARTIIFR</sequence>
<name>A0A3M8A4Q1_9MICO</name>
<dbReference type="EMBL" id="RHHB01000039">
    <property type="protein sequence ID" value="RNB45961.1"/>
    <property type="molecule type" value="Genomic_DNA"/>
</dbReference>
<dbReference type="EC" id="3.5.1.10" evidence="3 4"/>
<comment type="caution">
    <text evidence="6">The sequence shown here is derived from an EMBL/GenBank/DDBJ whole genome shotgun (WGS) entry which is preliminary data.</text>
</comment>
<keyword evidence="1 3" id="KW-0554">One-carbon metabolism</keyword>
<protein>
    <recommendedName>
        <fullName evidence="3 4">Formyltetrahydrofolate deformylase</fullName>
        <ecNumber evidence="3 4">3.5.1.10</ecNumber>
    </recommendedName>
    <alternativeName>
        <fullName evidence="3">Formyl-FH(4) hydrolase</fullName>
    </alternativeName>
</protein>
<organism evidence="6 7">
    <name type="scientific">Agromyces tardus</name>
    <dbReference type="NCBI Taxonomy" id="2583849"/>
    <lineage>
        <taxon>Bacteria</taxon>
        <taxon>Bacillati</taxon>
        <taxon>Actinomycetota</taxon>
        <taxon>Actinomycetes</taxon>
        <taxon>Micrococcales</taxon>
        <taxon>Microbacteriaceae</taxon>
        <taxon>Agromyces</taxon>
    </lineage>
</organism>
<dbReference type="UniPathway" id="UPA00074">
    <property type="reaction ID" value="UER00170"/>
</dbReference>
<dbReference type="PANTHER" id="PTHR42706">
    <property type="entry name" value="FORMYLTETRAHYDROFOLATE DEFORMYLASE"/>
    <property type="match status" value="1"/>
</dbReference>
<dbReference type="Proteomes" id="UP000275048">
    <property type="component" value="Unassembled WGS sequence"/>
</dbReference>
<dbReference type="RefSeq" id="WP_122937874.1">
    <property type="nucleotide sequence ID" value="NZ_JBHSNT010000053.1"/>
</dbReference>
<dbReference type="HAMAP" id="MF_01927">
    <property type="entry name" value="PurU"/>
    <property type="match status" value="1"/>
</dbReference>
<dbReference type="SUPFAM" id="SSF55021">
    <property type="entry name" value="ACT-like"/>
    <property type="match status" value="1"/>
</dbReference>
<dbReference type="PIRSF" id="PIRSF036480">
    <property type="entry name" value="FormyFH4_hydr"/>
    <property type="match status" value="1"/>
</dbReference>
<keyword evidence="3" id="KW-0658">Purine biosynthesis</keyword>
<dbReference type="AlphaFoldDB" id="A0A3M8A4Q1"/>
<dbReference type="InterPro" id="IPR002376">
    <property type="entry name" value="Formyl_transf_N"/>
</dbReference>
<keyword evidence="2 3" id="KW-0378">Hydrolase</keyword>
<dbReference type="GO" id="GO:0006189">
    <property type="term" value="P:'de novo' IMP biosynthetic process"/>
    <property type="evidence" value="ECO:0007669"/>
    <property type="project" value="UniProtKB-UniRule"/>
</dbReference>
<dbReference type="NCBIfam" id="NF004684">
    <property type="entry name" value="PRK06027.1"/>
    <property type="match status" value="1"/>
</dbReference>
<accession>A0A3M8A4Q1</accession>
<evidence type="ECO:0000256" key="3">
    <source>
        <dbReference type="HAMAP-Rule" id="MF_01927"/>
    </source>
</evidence>
<comment type="function">
    <text evidence="3">Catalyzes the hydrolysis of 10-formyltetrahydrofolate (formyl-FH4) to formate and tetrahydrofolate (FH4).</text>
</comment>
<proteinExistence type="inferred from homology"/>
<dbReference type="CDD" id="cd04875">
    <property type="entry name" value="ACT_F4HF-DF"/>
    <property type="match status" value="1"/>
</dbReference>
<evidence type="ECO:0000259" key="5">
    <source>
        <dbReference type="PROSITE" id="PS51671"/>
    </source>
</evidence>
<dbReference type="InterPro" id="IPR002912">
    <property type="entry name" value="ACT_dom"/>
</dbReference>
<keyword evidence="7" id="KW-1185">Reference proteome</keyword>
<gene>
    <name evidence="3 6" type="primary">purU</name>
    <name evidence="6" type="ORF">EDM22_14895</name>
</gene>
<comment type="pathway">
    <text evidence="3">Purine metabolism; IMP biosynthesis via de novo pathway; formate from 10-formyl-5,6,7,8-tetrahydrofolate: step 1/1.</text>
</comment>
<dbReference type="InterPro" id="IPR044074">
    <property type="entry name" value="PurU_ACT"/>
</dbReference>
<dbReference type="Gene3D" id="3.30.70.260">
    <property type="match status" value="1"/>
</dbReference>
<feature type="domain" description="ACT" evidence="5">
    <location>
        <begin position="14"/>
        <end position="91"/>
    </location>
</feature>
<evidence type="ECO:0000313" key="7">
    <source>
        <dbReference type="Proteomes" id="UP000275048"/>
    </source>
</evidence>
<comment type="catalytic activity">
    <reaction evidence="3">
        <text>(6R)-10-formyltetrahydrofolate + H2O = (6S)-5,6,7,8-tetrahydrofolate + formate + H(+)</text>
        <dbReference type="Rhea" id="RHEA:19833"/>
        <dbReference type="ChEBI" id="CHEBI:15377"/>
        <dbReference type="ChEBI" id="CHEBI:15378"/>
        <dbReference type="ChEBI" id="CHEBI:15740"/>
        <dbReference type="ChEBI" id="CHEBI:57453"/>
        <dbReference type="ChEBI" id="CHEBI:195366"/>
        <dbReference type="EC" id="3.5.1.10"/>
    </reaction>
</comment>
<dbReference type="OrthoDB" id="9806170at2"/>
<feature type="active site" evidence="3">
    <location>
        <position position="234"/>
    </location>
</feature>
<dbReference type="PRINTS" id="PR01575">
    <property type="entry name" value="FFH4HYDRLASE"/>
</dbReference>
<evidence type="ECO:0000256" key="1">
    <source>
        <dbReference type="ARBA" id="ARBA00022563"/>
    </source>
</evidence>
<dbReference type="InterPro" id="IPR004810">
    <property type="entry name" value="PurU"/>
</dbReference>
<comment type="similarity">
    <text evidence="3">Belongs to the PurU family.</text>
</comment>
<dbReference type="Pfam" id="PF00551">
    <property type="entry name" value="Formyl_trans_N"/>
    <property type="match status" value="1"/>
</dbReference>
<evidence type="ECO:0000256" key="2">
    <source>
        <dbReference type="ARBA" id="ARBA00022801"/>
    </source>
</evidence>
<dbReference type="PROSITE" id="PS51671">
    <property type="entry name" value="ACT"/>
    <property type="match status" value="1"/>
</dbReference>
<reference evidence="6 7" key="1">
    <citation type="submission" date="2018-10" db="EMBL/GenBank/DDBJ databases">
        <title>Isolation, diversity and antibacterial activity of antinobacteria from the wheat rhizosphere soil.</title>
        <authorList>
            <person name="Sun T."/>
        </authorList>
    </citation>
    <scope>NUCLEOTIDE SEQUENCE [LARGE SCALE GENOMIC DNA]</scope>
    <source>
        <strain evidence="6 7">SJ-23</strain>
    </source>
</reference>
<dbReference type="GO" id="GO:0006730">
    <property type="term" value="P:one-carbon metabolic process"/>
    <property type="evidence" value="ECO:0007669"/>
    <property type="project" value="UniProtKB-KW"/>
</dbReference>
<dbReference type="GO" id="GO:0008864">
    <property type="term" value="F:formyltetrahydrofolate deformylase activity"/>
    <property type="evidence" value="ECO:0007669"/>
    <property type="project" value="UniProtKB-UniRule"/>
</dbReference>
<dbReference type="InterPro" id="IPR045865">
    <property type="entry name" value="ACT-like_dom_sf"/>
</dbReference>
<evidence type="ECO:0000256" key="4">
    <source>
        <dbReference type="NCBIfam" id="TIGR00655"/>
    </source>
</evidence>
<dbReference type="InterPro" id="IPR036477">
    <property type="entry name" value="Formyl_transf_N_sf"/>
</dbReference>
<evidence type="ECO:0000313" key="6">
    <source>
        <dbReference type="EMBL" id="RNB45961.1"/>
    </source>
</evidence>
<dbReference type="Gene3D" id="3.40.50.170">
    <property type="entry name" value="Formyl transferase, N-terminal domain"/>
    <property type="match status" value="1"/>
</dbReference>